<dbReference type="PANTHER" id="PTHR33507:SF3">
    <property type="entry name" value="INNER MEMBRANE PROTEIN YBBJ"/>
    <property type="match status" value="1"/>
</dbReference>
<sequence>MVEHLIQNPWWWLGLAVLLGIGEIVTPGVFLIWIALAAAITGGIAMLTGLPLALQFVIFAALCLGSVWVGRRWYVEHPVESQDPLLNDRIARMIGEVVIVAEPITHGRGRVRVGDSIWDCSGADTQAGVAVRITGAQGAILLVEPA</sequence>
<dbReference type="RefSeq" id="WP_188071929.1">
    <property type="nucleotide sequence ID" value="NZ_BSPS01000051.1"/>
</dbReference>
<dbReference type="Proteomes" id="UP000571950">
    <property type="component" value="Unassembled WGS sequence"/>
</dbReference>
<name>A0A7W6BPN7_9SPHN</name>
<dbReference type="AlphaFoldDB" id="A0A7W6BPN7"/>
<keyword evidence="2 5" id="KW-0812">Transmembrane</keyword>
<evidence type="ECO:0000313" key="7">
    <source>
        <dbReference type="EMBL" id="MBB3926438.1"/>
    </source>
</evidence>
<dbReference type="InterPro" id="IPR012340">
    <property type="entry name" value="NA-bd_OB-fold"/>
</dbReference>
<evidence type="ECO:0000256" key="4">
    <source>
        <dbReference type="ARBA" id="ARBA00023136"/>
    </source>
</evidence>
<organism evidence="7 8">
    <name type="scientific">Sphingobium jiangsuense</name>
    <dbReference type="NCBI Taxonomy" id="870476"/>
    <lineage>
        <taxon>Bacteria</taxon>
        <taxon>Pseudomonadati</taxon>
        <taxon>Pseudomonadota</taxon>
        <taxon>Alphaproteobacteria</taxon>
        <taxon>Sphingomonadales</taxon>
        <taxon>Sphingomonadaceae</taxon>
        <taxon>Sphingobium</taxon>
    </lineage>
</organism>
<evidence type="ECO:0000256" key="2">
    <source>
        <dbReference type="ARBA" id="ARBA00022692"/>
    </source>
</evidence>
<evidence type="ECO:0000313" key="8">
    <source>
        <dbReference type="Proteomes" id="UP000571950"/>
    </source>
</evidence>
<dbReference type="PANTHER" id="PTHR33507">
    <property type="entry name" value="INNER MEMBRANE PROTEIN YBBJ"/>
    <property type="match status" value="1"/>
</dbReference>
<dbReference type="Pfam" id="PF01957">
    <property type="entry name" value="NfeD"/>
    <property type="match status" value="1"/>
</dbReference>
<keyword evidence="3 5" id="KW-1133">Transmembrane helix</keyword>
<feature type="domain" description="NfeD-like C-terminal" evidence="6">
    <location>
        <begin position="91"/>
        <end position="145"/>
    </location>
</feature>
<evidence type="ECO:0000259" key="6">
    <source>
        <dbReference type="Pfam" id="PF01957"/>
    </source>
</evidence>
<gene>
    <name evidence="7" type="ORF">GGR43_002155</name>
</gene>
<accession>A0A7W6BPN7</accession>
<proteinExistence type="predicted"/>
<comment type="caution">
    <text evidence="7">The sequence shown here is derived from an EMBL/GenBank/DDBJ whole genome shotgun (WGS) entry which is preliminary data.</text>
</comment>
<keyword evidence="4 5" id="KW-0472">Membrane</keyword>
<keyword evidence="8" id="KW-1185">Reference proteome</keyword>
<dbReference type="EMBL" id="JACIDT010000006">
    <property type="protein sequence ID" value="MBB3926438.1"/>
    <property type="molecule type" value="Genomic_DNA"/>
</dbReference>
<dbReference type="InterPro" id="IPR002810">
    <property type="entry name" value="NfeD-like_C"/>
</dbReference>
<dbReference type="InterPro" id="IPR052165">
    <property type="entry name" value="Membrane_assoc_protease"/>
</dbReference>
<reference evidence="7 8" key="1">
    <citation type="submission" date="2020-08" db="EMBL/GenBank/DDBJ databases">
        <title>Genomic Encyclopedia of Type Strains, Phase IV (KMG-IV): sequencing the most valuable type-strain genomes for metagenomic binning, comparative biology and taxonomic classification.</title>
        <authorList>
            <person name="Goeker M."/>
        </authorList>
    </citation>
    <scope>NUCLEOTIDE SEQUENCE [LARGE SCALE GENOMIC DNA]</scope>
    <source>
        <strain evidence="7 8">DSM 26189</strain>
    </source>
</reference>
<dbReference type="Gene3D" id="2.40.50.140">
    <property type="entry name" value="Nucleic acid-binding proteins"/>
    <property type="match status" value="1"/>
</dbReference>
<evidence type="ECO:0000256" key="1">
    <source>
        <dbReference type="ARBA" id="ARBA00004141"/>
    </source>
</evidence>
<dbReference type="GO" id="GO:0005886">
    <property type="term" value="C:plasma membrane"/>
    <property type="evidence" value="ECO:0007669"/>
    <property type="project" value="TreeGrafter"/>
</dbReference>
<evidence type="ECO:0000256" key="3">
    <source>
        <dbReference type="ARBA" id="ARBA00022989"/>
    </source>
</evidence>
<comment type="subcellular location">
    <subcellularLocation>
        <location evidence="1">Membrane</location>
        <topology evidence="1">Multi-pass membrane protein</topology>
    </subcellularLocation>
</comment>
<evidence type="ECO:0000256" key="5">
    <source>
        <dbReference type="SAM" id="Phobius"/>
    </source>
</evidence>
<feature type="transmembrane region" description="Helical" evidence="5">
    <location>
        <begin position="12"/>
        <end position="40"/>
    </location>
</feature>
<feature type="transmembrane region" description="Helical" evidence="5">
    <location>
        <begin position="52"/>
        <end position="70"/>
    </location>
</feature>
<protein>
    <recommendedName>
        <fullName evidence="6">NfeD-like C-terminal domain-containing protein</fullName>
    </recommendedName>
</protein>